<dbReference type="InterPro" id="IPR043750">
    <property type="entry name" value="DUF5695"/>
</dbReference>
<dbReference type="Proteomes" id="UP000078576">
    <property type="component" value="Unassembled WGS sequence"/>
</dbReference>
<organism evidence="2 3">
    <name type="scientific">Cytospora mali</name>
    <name type="common">Apple Valsa canker fungus</name>
    <name type="synonym">Valsa mali</name>
    <dbReference type="NCBI Taxonomy" id="578113"/>
    <lineage>
        <taxon>Eukaryota</taxon>
        <taxon>Fungi</taxon>
        <taxon>Dikarya</taxon>
        <taxon>Ascomycota</taxon>
        <taxon>Pezizomycotina</taxon>
        <taxon>Sordariomycetes</taxon>
        <taxon>Sordariomycetidae</taxon>
        <taxon>Diaporthales</taxon>
        <taxon>Cytosporaceae</taxon>
        <taxon>Cytospora</taxon>
    </lineage>
</organism>
<keyword evidence="1" id="KW-1133">Transmembrane helix</keyword>
<feature type="transmembrane region" description="Helical" evidence="1">
    <location>
        <begin position="27"/>
        <end position="45"/>
    </location>
</feature>
<protein>
    <submittedName>
        <fullName evidence="2">Uncharacterized protein</fullName>
    </submittedName>
</protein>
<dbReference type="EMBL" id="KN714685">
    <property type="protein sequence ID" value="KUI56060.1"/>
    <property type="molecule type" value="Genomic_DNA"/>
</dbReference>
<dbReference type="AlphaFoldDB" id="A0A194UWJ1"/>
<dbReference type="OrthoDB" id="2730619at2759"/>
<keyword evidence="3" id="KW-1185">Reference proteome</keyword>
<evidence type="ECO:0000313" key="2">
    <source>
        <dbReference type="EMBL" id="KUI56060.1"/>
    </source>
</evidence>
<evidence type="ECO:0000313" key="3">
    <source>
        <dbReference type="Proteomes" id="UP000078576"/>
    </source>
</evidence>
<keyword evidence="1" id="KW-0812">Transmembrane</keyword>
<name>A0A194UWJ1_CYTMA</name>
<keyword evidence="1" id="KW-0472">Membrane</keyword>
<evidence type="ECO:0000256" key="1">
    <source>
        <dbReference type="SAM" id="Phobius"/>
    </source>
</evidence>
<reference evidence="3" key="1">
    <citation type="submission" date="2014-12" db="EMBL/GenBank/DDBJ databases">
        <title>Genome Sequence of Valsa Canker Pathogens Uncovers a Specific Adaption of Colonization on Woody Bark.</title>
        <authorList>
            <person name="Yin Z."/>
            <person name="Liu H."/>
            <person name="Gao X."/>
            <person name="Li Z."/>
            <person name="Song N."/>
            <person name="Ke X."/>
            <person name="Dai Q."/>
            <person name="Wu Y."/>
            <person name="Sun Y."/>
            <person name="Xu J.-R."/>
            <person name="Kang Z.K."/>
            <person name="Wang L."/>
            <person name="Huang L."/>
        </authorList>
    </citation>
    <scope>NUCLEOTIDE SEQUENCE [LARGE SCALE GENOMIC DNA]</scope>
    <source>
        <strain evidence="3">SXYL134</strain>
    </source>
</reference>
<accession>A0A194UWJ1</accession>
<proteinExistence type="predicted"/>
<dbReference type="STRING" id="694573.A0A194UWJ1"/>
<dbReference type="Pfam" id="PF18951">
    <property type="entry name" value="DUF5695"/>
    <property type="match status" value="1"/>
</dbReference>
<sequence>MSLAAASTGALNGASNAVKVKILEIGVWVGIPAVFLAVGTFLFAWHIRRTKRKARGTSLGKSETEYRKPELHADSVSIPVELDTGNIEMPAGILDAELPGEGITAELPTKAPLFLTALVSLLSVAPSVHAQGDDLGLSNGYITLSTQNFDLKLVQDAQVLASLNASGGTFDFLPFDYLPFRAGDGQYHWGDVTFRYRTVGSTDWIDGDSAAAREPVTALPAVTNGTTGSVLAASNLGPTLPSNTSVLNITREWLDADGDLALSFTITNVGNGSIELGSLGFPAEFNSIFTNRTAEETQELCSLSDPYIGMHAGFIRVSPINGNGAALIVTPLGDTPMEAYRNLDEPYYDATAYESQTFEGFYEWQTLTKAYAENEWNASVPWNTPSSRVIGPGQSLTFGLKFSLAEGGIEEIDDAVQDTGTPYARGIPGFIIPQDLTAQLIVNPGSGGSIANLTVEPAGALTITETSASLYSVTPSSSAFGRVRLTINYTSGQIQTVHYYIVKSGPDTLADLGNFLTTEQYFTDTTDPFGRAPSVISYDYSVKAPVLQEQRVWIAGLSDEAGAGSFLAASMKQAAQPNADEIAKLEAFVDGVLFKTIQPDDGTYAVRKSIFYYGMPNYTYSSEYDWTTWESWTEDEAYATDRAYDYVHVTATYWALYRAGRAYPNLFSKHPWEWYLNQSYSTVMSAMAQDSEGDWLVGYSTDGLMGETVFGELLKDLNREGWPDQANSLEDKMRARAELWSTMTDPFGSEMAWDSTGQEGVYYWSKYFGYDAVAEKTLGTVLGFQPTVAHWGWNGNARRYWDNLQVFLHHPSPYGGKLERIERQIHHYGSGLNALVALSAFRSTPNNTYLIRIGYGGMNGPLSNIHDDGFAAASFHSFPETLAWDAYSGDYGPNCVGLILGTGSYLVEDMDLGLVAYGGIVNDNGDGTVTLAPRDAARRKVFVGPLELLVEIDAGVVEEVVYAAGSTSLTVTIGQLDGVPTTNATLLWVSKENGNATYSVTGAGVTDERLGWKVPLASDSVVVNIVPS</sequence>
<gene>
    <name evidence="2" type="ORF">VP1G_03363</name>
</gene>